<dbReference type="GO" id="GO:0050684">
    <property type="term" value="P:regulation of mRNA processing"/>
    <property type="evidence" value="ECO:0007669"/>
    <property type="project" value="TreeGrafter"/>
</dbReference>
<keyword evidence="3" id="KW-0808">Transferase</keyword>
<dbReference type="PROSITE" id="PS00108">
    <property type="entry name" value="PROTEIN_KINASE_ST"/>
    <property type="match status" value="1"/>
</dbReference>
<evidence type="ECO:0000256" key="6">
    <source>
        <dbReference type="ARBA" id="ARBA00022840"/>
    </source>
</evidence>
<dbReference type="Proteomes" id="UP000193067">
    <property type="component" value="Unassembled WGS sequence"/>
</dbReference>
<dbReference type="InterPro" id="IPR008271">
    <property type="entry name" value="Ser/Thr_kinase_AS"/>
</dbReference>
<dbReference type="GO" id="GO:0005524">
    <property type="term" value="F:ATP binding"/>
    <property type="evidence" value="ECO:0007669"/>
    <property type="project" value="UniProtKB-KW"/>
</dbReference>
<dbReference type="Gene3D" id="1.10.510.10">
    <property type="entry name" value="Transferase(Phosphotransferase) domain 1"/>
    <property type="match status" value="1"/>
</dbReference>
<evidence type="ECO:0000256" key="5">
    <source>
        <dbReference type="ARBA" id="ARBA00022777"/>
    </source>
</evidence>
<dbReference type="AlphaFoldDB" id="A0A1Y2IJ58"/>
<dbReference type="InterPro" id="IPR000719">
    <property type="entry name" value="Prot_kinase_dom"/>
</dbReference>
<dbReference type="GO" id="GO:0004674">
    <property type="term" value="F:protein serine/threonine kinase activity"/>
    <property type="evidence" value="ECO:0007669"/>
    <property type="project" value="UniProtKB-KW"/>
</dbReference>
<dbReference type="STRING" id="1353009.A0A1Y2IJ58"/>
<dbReference type="Pfam" id="PF00069">
    <property type="entry name" value="Pkinase"/>
    <property type="match status" value="2"/>
</dbReference>
<evidence type="ECO:0000256" key="2">
    <source>
        <dbReference type="ARBA" id="ARBA00022527"/>
    </source>
</evidence>
<keyword evidence="5 11" id="KW-0418">Kinase</keyword>
<gene>
    <name evidence="11" type="ORF">PYCCODRAFT_1436695</name>
</gene>
<evidence type="ECO:0000313" key="11">
    <source>
        <dbReference type="EMBL" id="OSD01200.1"/>
    </source>
</evidence>
<dbReference type="Gene3D" id="3.30.200.20">
    <property type="entry name" value="Phosphorylase Kinase, domain 1"/>
    <property type="match status" value="1"/>
</dbReference>
<dbReference type="GO" id="GO:0005634">
    <property type="term" value="C:nucleus"/>
    <property type="evidence" value="ECO:0007669"/>
    <property type="project" value="TreeGrafter"/>
</dbReference>
<name>A0A1Y2IJ58_TRAC3</name>
<evidence type="ECO:0000256" key="4">
    <source>
        <dbReference type="ARBA" id="ARBA00022741"/>
    </source>
</evidence>
<dbReference type="GO" id="GO:0000245">
    <property type="term" value="P:spliceosomal complex assembly"/>
    <property type="evidence" value="ECO:0007669"/>
    <property type="project" value="TreeGrafter"/>
</dbReference>
<keyword evidence="2" id="KW-0723">Serine/threonine-protein kinase</keyword>
<reference evidence="11 12" key="1">
    <citation type="journal article" date="2015" name="Biotechnol. Biofuels">
        <title>Enhanced degradation of softwood versus hardwood by the white-rot fungus Pycnoporus coccineus.</title>
        <authorList>
            <person name="Couturier M."/>
            <person name="Navarro D."/>
            <person name="Chevret D."/>
            <person name="Henrissat B."/>
            <person name="Piumi F."/>
            <person name="Ruiz-Duenas F.J."/>
            <person name="Martinez A.T."/>
            <person name="Grigoriev I.V."/>
            <person name="Riley R."/>
            <person name="Lipzen A."/>
            <person name="Berrin J.G."/>
            <person name="Master E.R."/>
            <person name="Rosso M.N."/>
        </authorList>
    </citation>
    <scope>NUCLEOTIDE SEQUENCE [LARGE SCALE GENOMIC DNA]</scope>
    <source>
        <strain evidence="11 12">BRFM310</strain>
    </source>
</reference>
<evidence type="ECO:0000256" key="7">
    <source>
        <dbReference type="ARBA" id="ARBA00047899"/>
    </source>
</evidence>
<dbReference type="EC" id="2.7.11.1" evidence="1"/>
<proteinExistence type="predicted"/>
<dbReference type="OrthoDB" id="5979581at2759"/>
<dbReference type="InterPro" id="IPR051334">
    <property type="entry name" value="SRPK"/>
</dbReference>
<keyword evidence="6" id="KW-0067">ATP-binding</keyword>
<dbReference type="EMBL" id="KZ084113">
    <property type="protein sequence ID" value="OSD01200.1"/>
    <property type="molecule type" value="Genomic_DNA"/>
</dbReference>
<comment type="catalytic activity">
    <reaction evidence="7">
        <text>L-threonyl-[protein] + ATP = O-phospho-L-threonyl-[protein] + ADP + H(+)</text>
        <dbReference type="Rhea" id="RHEA:46608"/>
        <dbReference type="Rhea" id="RHEA-COMP:11060"/>
        <dbReference type="Rhea" id="RHEA-COMP:11605"/>
        <dbReference type="ChEBI" id="CHEBI:15378"/>
        <dbReference type="ChEBI" id="CHEBI:30013"/>
        <dbReference type="ChEBI" id="CHEBI:30616"/>
        <dbReference type="ChEBI" id="CHEBI:61977"/>
        <dbReference type="ChEBI" id="CHEBI:456216"/>
        <dbReference type="EC" id="2.7.11.1"/>
    </reaction>
</comment>
<dbReference type="SUPFAM" id="SSF56112">
    <property type="entry name" value="Protein kinase-like (PK-like)"/>
    <property type="match status" value="1"/>
</dbReference>
<comment type="catalytic activity">
    <reaction evidence="8">
        <text>L-seryl-[protein] + ATP = O-phospho-L-seryl-[protein] + ADP + H(+)</text>
        <dbReference type="Rhea" id="RHEA:17989"/>
        <dbReference type="Rhea" id="RHEA-COMP:9863"/>
        <dbReference type="Rhea" id="RHEA-COMP:11604"/>
        <dbReference type="ChEBI" id="CHEBI:15378"/>
        <dbReference type="ChEBI" id="CHEBI:29999"/>
        <dbReference type="ChEBI" id="CHEBI:30616"/>
        <dbReference type="ChEBI" id="CHEBI:83421"/>
        <dbReference type="ChEBI" id="CHEBI:456216"/>
        <dbReference type="EC" id="2.7.11.1"/>
    </reaction>
</comment>
<keyword evidence="12" id="KW-1185">Reference proteome</keyword>
<accession>A0A1Y2IJ58</accession>
<evidence type="ECO:0000259" key="10">
    <source>
        <dbReference type="PROSITE" id="PS50011"/>
    </source>
</evidence>
<dbReference type="PANTHER" id="PTHR47634:SF9">
    <property type="entry name" value="PROTEIN KINASE DOMAIN-CONTAINING PROTEIN-RELATED"/>
    <property type="match status" value="1"/>
</dbReference>
<feature type="compositionally biased region" description="Low complexity" evidence="9">
    <location>
        <begin position="23"/>
        <end position="35"/>
    </location>
</feature>
<dbReference type="PANTHER" id="PTHR47634">
    <property type="entry name" value="PROTEIN KINASE DOMAIN-CONTAINING PROTEIN-RELATED"/>
    <property type="match status" value="1"/>
</dbReference>
<evidence type="ECO:0000256" key="9">
    <source>
        <dbReference type="SAM" id="MobiDB-lite"/>
    </source>
</evidence>
<evidence type="ECO:0000256" key="8">
    <source>
        <dbReference type="ARBA" id="ARBA00048679"/>
    </source>
</evidence>
<protein>
    <recommendedName>
        <fullName evidence="1">non-specific serine/threonine protein kinase</fullName>
        <ecNumber evidence="1">2.7.11.1</ecNumber>
    </recommendedName>
</protein>
<feature type="domain" description="Protein kinase" evidence="10">
    <location>
        <begin position="75"/>
        <end position="434"/>
    </location>
</feature>
<evidence type="ECO:0000313" key="12">
    <source>
        <dbReference type="Proteomes" id="UP000193067"/>
    </source>
</evidence>
<dbReference type="InterPro" id="IPR011009">
    <property type="entry name" value="Kinase-like_dom_sf"/>
</dbReference>
<dbReference type="PROSITE" id="PS50011">
    <property type="entry name" value="PROTEIN_KINASE_DOM"/>
    <property type="match status" value="1"/>
</dbReference>
<keyword evidence="4" id="KW-0547">Nucleotide-binding</keyword>
<organism evidence="11 12">
    <name type="scientific">Trametes coccinea (strain BRFM310)</name>
    <name type="common">Pycnoporus coccineus</name>
    <dbReference type="NCBI Taxonomy" id="1353009"/>
    <lineage>
        <taxon>Eukaryota</taxon>
        <taxon>Fungi</taxon>
        <taxon>Dikarya</taxon>
        <taxon>Basidiomycota</taxon>
        <taxon>Agaricomycotina</taxon>
        <taxon>Agaricomycetes</taxon>
        <taxon>Polyporales</taxon>
        <taxon>Polyporaceae</taxon>
        <taxon>Trametes</taxon>
    </lineage>
</organism>
<dbReference type="SMART" id="SM00220">
    <property type="entry name" value="S_TKc"/>
    <property type="match status" value="1"/>
</dbReference>
<evidence type="ECO:0000256" key="1">
    <source>
        <dbReference type="ARBA" id="ARBA00012513"/>
    </source>
</evidence>
<evidence type="ECO:0000256" key="3">
    <source>
        <dbReference type="ARBA" id="ARBA00022679"/>
    </source>
</evidence>
<sequence length="436" mass="49113">MNRIVSIFRPNGRRAFASSAVTPSSSLLPDRSLPLSQPPPANPSWESQEELVEDYDPSVNGYYPVTVGDLLGQRYQVLCKLGWGVYSTVWLVRDTLSKTPAYHALKILTNVATEASTLHELDFLLRMRDASPQHPGYPHVVHLRDHFIQDGPHGRHLCLVMEPLLQDLRSFSIRWNHRVLPHPLVKHLTRQILLGLQYLHDECNIIHTDIKNSNIMLVPPGGADAFLTNMNVDNSPVEKSVVPGPNGSTVTLYRTQPIQLPLPDWSSSPDSLDPWRETQVKIGDVGVACWASHVDKHFTDIIQNPALRAPEVALGAGWGKPADIWSLGCTVYELYAGRPVMPPGTEDWQVITFQVMCFGDMPPELLKRAKYRDVFYKPDGTLKISADFRADIEKYIRRHRSPDVSLLIDFLRATLTLDPAKRPTCRDLLAHPWLAM</sequence>
<dbReference type="GO" id="GO:0005737">
    <property type="term" value="C:cytoplasm"/>
    <property type="evidence" value="ECO:0007669"/>
    <property type="project" value="TreeGrafter"/>
</dbReference>
<dbReference type="FunFam" id="1.10.510.10:FF:000275">
    <property type="entry name" value="SRSF protein kinase 2 isoform X3"/>
    <property type="match status" value="1"/>
</dbReference>
<feature type="region of interest" description="Disordered" evidence="9">
    <location>
        <begin position="23"/>
        <end position="46"/>
    </location>
</feature>